<dbReference type="AlphaFoldDB" id="A0A857CBU8"/>
<evidence type="ECO:0000313" key="15">
    <source>
        <dbReference type="Proteomes" id="UP000435648"/>
    </source>
</evidence>
<dbReference type="Pfam" id="PF03167">
    <property type="entry name" value="UDG"/>
    <property type="match status" value="1"/>
</dbReference>
<keyword evidence="11" id="KW-0234">DNA repair</keyword>
<keyword evidence="9" id="KW-0408">Iron</keyword>
<evidence type="ECO:0000256" key="4">
    <source>
        <dbReference type="ARBA" id="ARBA00019403"/>
    </source>
</evidence>
<feature type="compositionally biased region" description="Pro residues" evidence="12">
    <location>
        <begin position="98"/>
        <end position="108"/>
    </location>
</feature>
<evidence type="ECO:0000256" key="7">
    <source>
        <dbReference type="ARBA" id="ARBA00022763"/>
    </source>
</evidence>
<keyword evidence="6" id="KW-0479">Metal-binding</keyword>
<evidence type="ECO:0000313" key="14">
    <source>
        <dbReference type="EMBL" id="QGZ36311.1"/>
    </source>
</evidence>
<dbReference type="SMART" id="SM00986">
    <property type="entry name" value="UDG"/>
    <property type="match status" value="1"/>
</dbReference>
<dbReference type="InterPro" id="IPR005122">
    <property type="entry name" value="Uracil-DNA_glycosylase-like"/>
</dbReference>
<reference evidence="14 15" key="1">
    <citation type="submission" date="2019-12" db="EMBL/GenBank/DDBJ databases">
        <title>The genome of Stappia indica PHM037.</title>
        <authorList>
            <person name="Kacar D."/>
            <person name="Galan B."/>
            <person name="Canedo L."/>
            <person name="Rodriguez P."/>
            <person name="de la Calle F."/>
            <person name="Garcia J.L."/>
        </authorList>
    </citation>
    <scope>NUCLEOTIDE SEQUENCE [LARGE SCALE GENOMIC DNA]</scope>
    <source>
        <strain evidence="14 15">PHM037</strain>
    </source>
</reference>
<evidence type="ECO:0000256" key="11">
    <source>
        <dbReference type="ARBA" id="ARBA00023204"/>
    </source>
</evidence>
<dbReference type="InterPro" id="IPR051536">
    <property type="entry name" value="UDG_Type-4/5"/>
</dbReference>
<dbReference type="InterPro" id="IPR036895">
    <property type="entry name" value="Uracil-DNA_glycosylase-like_sf"/>
</dbReference>
<sequence length="329" mass="34767">MEPADPTDQRLDERPSAAQGEGERKVSSALEALLDFYISAGADGWLELDPADAFALSEAPRPAAQAQAARAAPAGMQSAPSAAPAARQMPPQSQQPRSAPPMQAPPSPAQGAMAGGAAVVPGDEVVVAAREAARTAATLDELREVLTRFDGCNLKLTAKSLVFADGPADAKVMFVGEAPGREEDARGLPFVGRSGQLLDQMLEAIGLARGEVYITNVVPWRPPGNRTPSPQETEICKPFVLRQIELVRPKVLVFLGGASAKALTGVQDGILRLRGRWLELPLGPAAQGTTIRAMATLHPAYLLRSPVQKRYAWRDFLSIKAALDEASGS</sequence>
<keyword evidence="7" id="KW-0227">DNA damage</keyword>
<dbReference type="GO" id="GO:0051539">
    <property type="term" value="F:4 iron, 4 sulfur cluster binding"/>
    <property type="evidence" value="ECO:0007669"/>
    <property type="project" value="UniProtKB-KW"/>
</dbReference>
<dbReference type="SUPFAM" id="SSF52141">
    <property type="entry name" value="Uracil-DNA glycosylase-like"/>
    <property type="match status" value="1"/>
</dbReference>
<dbReference type="Gene3D" id="3.40.470.10">
    <property type="entry name" value="Uracil-DNA glycosylase-like domain"/>
    <property type="match status" value="1"/>
</dbReference>
<keyword evidence="8" id="KW-0378">Hydrolase</keyword>
<keyword evidence="5" id="KW-0004">4Fe-4S</keyword>
<dbReference type="PANTHER" id="PTHR33693:SF1">
    <property type="entry name" value="TYPE-4 URACIL-DNA GLYCOSYLASE"/>
    <property type="match status" value="1"/>
</dbReference>
<feature type="region of interest" description="Disordered" evidence="12">
    <location>
        <begin position="65"/>
        <end position="116"/>
    </location>
</feature>
<evidence type="ECO:0000256" key="9">
    <source>
        <dbReference type="ARBA" id="ARBA00023004"/>
    </source>
</evidence>
<evidence type="ECO:0000256" key="5">
    <source>
        <dbReference type="ARBA" id="ARBA00022485"/>
    </source>
</evidence>
<feature type="domain" description="Uracil-DNA glycosylase-like" evidence="13">
    <location>
        <begin position="163"/>
        <end position="317"/>
    </location>
</feature>
<proteinExistence type="inferred from homology"/>
<feature type="region of interest" description="Disordered" evidence="12">
    <location>
        <begin position="1"/>
        <end position="25"/>
    </location>
</feature>
<comment type="similarity">
    <text evidence="2">Belongs to the uracil-DNA glycosylase (UDG) superfamily. Type 4 (UDGa) family.</text>
</comment>
<comment type="catalytic activity">
    <reaction evidence="1">
        <text>Hydrolyzes single-stranded DNA or mismatched double-stranded DNA and polynucleotides, releasing free uracil.</text>
        <dbReference type="EC" id="3.2.2.27"/>
    </reaction>
</comment>
<dbReference type="GO" id="GO:0006281">
    <property type="term" value="P:DNA repair"/>
    <property type="evidence" value="ECO:0007669"/>
    <property type="project" value="UniProtKB-KW"/>
</dbReference>
<evidence type="ECO:0000256" key="12">
    <source>
        <dbReference type="SAM" id="MobiDB-lite"/>
    </source>
</evidence>
<evidence type="ECO:0000256" key="6">
    <source>
        <dbReference type="ARBA" id="ARBA00022723"/>
    </source>
</evidence>
<dbReference type="InterPro" id="IPR005273">
    <property type="entry name" value="Ura-DNA_glyco_family4"/>
</dbReference>
<dbReference type="OrthoDB" id="5290748at2"/>
<dbReference type="GO" id="GO:0046872">
    <property type="term" value="F:metal ion binding"/>
    <property type="evidence" value="ECO:0007669"/>
    <property type="project" value="UniProtKB-KW"/>
</dbReference>
<evidence type="ECO:0000256" key="10">
    <source>
        <dbReference type="ARBA" id="ARBA00023014"/>
    </source>
</evidence>
<dbReference type="SMART" id="SM00987">
    <property type="entry name" value="UreE_C"/>
    <property type="match status" value="1"/>
</dbReference>
<dbReference type="Proteomes" id="UP000435648">
    <property type="component" value="Chromosome"/>
</dbReference>
<dbReference type="KEGG" id="siw:GH266_18560"/>
<organism evidence="14 15">
    <name type="scientific">Stappia indica</name>
    <dbReference type="NCBI Taxonomy" id="538381"/>
    <lineage>
        <taxon>Bacteria</taxon>
        <taxon>Pseudomonadati</taxon>
        <taxon>Pseudomonadota</taxon>
        <taxon>Alphaproteobacteria</taxon>
        <taxon>Hyphomicrobiales</taxon>
        <taxon>Stappiaceae</taxon>
        <taxon>Stappia</taxon>
    </lineage>
</organism>
<dbReference type="EMBL" id="CP046908">
    <property type="protein sequence ID" value="QGZ36311.1"/>
    <property type="molecule type" value="Genomic_DNA"/>
</dbReference>
<evidence type="ECO:0000256" key="2">
    <source>
        <dbReference type="ARBA" id="ARBA00006521"/>
    </source>
</evidence>
<evidence type="ECO:0000256" key="1">
    <source>
        <dbReference type="ARBA" id="ARBA00001400"/>
    </source>
</evidence>
<gene>
    <name evidence="14" type="ORF">GH266_18560</name>
</gene>
<dbReference type="PANTHER" id="PTHR33693">
    <property type="entry name" value="TYPE-5 URACIL-DNA GLYCOSYLASE"/>
    <property type="match status" value="1"/>
</dbReference>
<protein>
    <recommendedName>
        <fullName evidence="4">Type-4 uracil-DNA glycosylase</fullName>
        <ecNumber evidence="3">3.2.2.27</ecNumber>
    </recommendedName>
</protein>
<dbReference type="NCBIfam" id="TIGR00758">
    <property type="entry name" value="UDG_fam4"/>
    <property type="match status" value="1"/>
</dbReference>
<evidence type="ECO:0000259" key="13">
    <source>
        <dbReference type="SMART" id="SM00986"/>
    </source>
</evidence>
<name>A0A857CBU8_9HYPH</name>
<keyword evidence="10" id="KW-0411">Iron-sulfur</keyword>
<feature type="compositionally biased region" description="Low complexity" evidence="12">
    <location>
        <begin position="65"/>
        <end position="97"/>
    </location>
</feature>
<evidence type="ECO:0000256" key="8">
    <source>
        <dbReference type="ARBA" id="ARBA00022801"/>
    </source>
</evidence>
<dbReference type="CDD" id="cd10030">
    <property type="entry name" value="UDG-F4_TTUDGA_SPO1dp_like"/>
    <property type="match status" value="1"/>
</dbReference>
<dbReference type="GO" id="GO:0004844">
    <property type="term" value="F:uracil DNA N-glycosylase activity"/>
    <property type="evidence" value="ECO:0007669"/>
    <property type="project" value="UniProtKB-EC"/>
</dbReference>
<evidence type="ECO:0000256" key="3">
    <source>
        <dbReference type="ARBA" id="ARBA00012030"/>
    </source>
</evidence>
<dbReference type="RefSeq" id="WP_158195150.1">
    <property type="nucleotide sequence ID" value="NZ_CP046908.1"/>
</dbReference>
<dbReference type="EC" id="3.2.2.27" evidence="3"/>
<accession>A0A857CBU8</accession>
<feature type="compositionally biased region" description="Basic and acidic residues" evidence="12">
    <location>
        <begin position="7"/>
        <end position="25"/>
    </location>
</feature>